<feature type="transmembrane region" description="Helical" evidence="9">
    <location>
        <begin position="254"/>
        <end position="272"/>
    </location>
</feature>
<evidence type="ECO:0000256" key="8">
    <source>
        <dbReference type="ARBA" id="ARBA00030855"/>
    </source>
</evidence>
<reference evidence="10" key="1">
    <citation type="submission" date="2021-12" db="EMBL/GenBank/DDBJ databases">
        <title>Enterovibrio ZSDZ35 sp. nov. and Enterovibrio ZSDZ42 sp. nov., isolated from coastal seawater in Qingdao.</title>
        <authorList>
            <person name="Zhang P."/>
        </authorList>
    </citation>
    <scope>NUCLEOTIDE SEQUENCE</scope>
    <source>
        <strain evidence="10">ZSDZ35</strain>
    </source>
</reference>
<proteinExistence type="predicted"/>
<dbReference type="Proteomes" id="UP001149821">
    <property type="component" value="Unassembled WGS sequence"/>
</dbReference>
<keyword evidence="6 9" id="KW-1133">Transmembrane helix</keyword>
<organism evidence="10 11">
    <name type="scientific">Enterovibrio qingdaonensis</name>
    <dbReference type="NCBI Taxonomy" id="2899818"/>
    <lineage>
        <taxon>Bacteria</taxon>
        <taxon>Pseudomonadati</taxon>
        <taxon>Pseudomonadota</taxon>
        <taxon>Gammaproteobacteria</taxon>
        <taxon>Vibrionales</taxon>
        <taxon>Vibrionaceae</taxon>
        <taxon>Enterovibrio</taxon>
    </lineage>
</organism>
<evidence type="ECO:0000313" key="11">
    <source>
        <dbReference type="Proteomes" id="UP001149821"/>
    </source>
</evidence>
<gene>
    <name evidence="10" type="ORF">LRP49_07720</name>
</gene>
<evidence type="ECO:0000256" key="1">
    <source>
        <dbReference type="ARBA" id="ARBA00004429"/>
    </source>
</evidence>
<dbReference type="RefSeq" id="WP_274141386.1">
    <property type="nucleotide sequence ID" value="NZ_JAJUBB010000004.1"/>
</dbReference>
<dbReference type="Pfam" id="PF01554">
    <property type="entry name" value="MatE"/>
    <property type="match status" value="2"/>
</dbReference>
<feature type="transmembrane region" description="Helical" evidence="9">
    <location>
        <begin position="59"/>
        <end position="84"/>
    </location>
</feature>
<feature type="transmembrane region" description="Helical" evidence="9">
    <location>
        <begin position="398"/>
        <end position="419"/>
    </location>
</feature>
<dbReference type="PIRSF" id="PIRSF006603">
    <property type="entry name" value="DinF"/>
    <property type="match status" value="1"/>
</dbReference>
<dbReference type="InterPro" id="IPR047135">
    <property type="entry name" value="YsiQ"/>
</dbReference>
<feature type="transmembrane region" description="Helical" evidence="9">
    <location>
        <begin position="328"/>
        <end position="355"/>
    </location>
</feature>
<protein>
    <recommendedName>
        <fullName evidence="2">Multidrug resistance protein NorM</fullName>
    </recommendedName>
    <alternativeName>
        <fullName evidence="8">Na(+)/drug antiporter</fullName>
    </alternativeName>
</protein>
<evidence type="ECO:0000256" key="2">
    <source>
        <dbReference type="ARBA" id="ARBA00013489"/>
    </source>
</evidence>
<feature type="transmembrane region" description="Helical" evidence="9">
    <location>
        <begin position="425"/>
        <end position="447"/>
    </location>
</feature>
<keyword evidence="7 9" id="KW-0472">Membrane</keyword>
<feature type="transmembrane region" description="Helical" evidence="9">
    <location>
        <begin position="172"/>
        <end position="190"/>
    </location>
</feature>
<evidence type="ECO:0000256" key="6">
    <source>
        <dbReference type="ARBA" id="ARBA00022989"/>
    </source>
</evidence>
<dbReference type="PANTHER" id="PTHR42925">
    <property type="entry name" value="MULTIDRUG AND TOXIN EFFLUX PROTEIN MATE FAMILY"/>
    <property type="match status" value="1"/>
</dbReference>
<name>A0ABT5QJC9_9GAMM</name>
<evidence type="ECO:0000313" key="10">
    <source>
        <dbReference type="EMBL" id="MDD1781090.1"/>
    </source>
</evidence>
<keyword evidence="4" id="KW-1003">Cell membrane</keyword>
<dbReference type="InterPro" id="IPR048279">
    <property type="entry name" value="MdtK-like"/>
</dbReference>
<evidence type="ECO:0000256" key="5">
    <source>
        <dbReference type="ARBA" id="ARBA00022692"/>
    </source>
</evidence>
<dbReference type="EMBL" id="JAJUBB010000004">
    <property type="protein sequence ID" value="MDD1781090.1"/>
    <property type="molecule type" value="Genomic_DNA"/>
</dbReference>
<dbReference type="InterPro" id="IPR002528">
    <property type="entry name" value="MATE_fam"/>
</dbReference>
<feature type="transmembrane region" description="Helical" evidence="9">
    <location>
        <begin position="202"/>
        <end position="221"/>
    </location>
</feature>
<dbReference type="NCBIfam" id="TIGR00797">
    <property type="entry name" value="matE"/>
    <property type="match status" value="1"/>
</dbReference>
<evidence type="ECO:0000256" key="3">
    <source>
        <dbReference type="ARBA" id="ARBA00022448"/>
    </source>
</evidence>
<keyword evidence="3" id="KW-0813">Transport</keyword>
<comment type="subcellular location">
    <subcellularLocation>
        <location evidence="1">Cell inner membrane</location>
        <topology evidence="1">Multi-pass membrane protein</topology>
    </subcellularLocation>
</comment>
<sequence>MAFFSRYFSSLGQYKSLLALALPVALQTAIFSSKSTVDTLMLGTLSEFDIAAIGLAAKAQMIISFFIIGLSIGGGQIAAQCFGIKSEDGERKLHNTVFITLLLSVGVSFFFFVLLFFTPELLMALGTQSQEVIQKGSDYLHIIALSLFCFAYASSIACGLRAMHQPGIATKVSFIGVALNLGLNWVFIFGHLGMPAMGIKGAALGTLLSAVIECVILYFYLKSKNHLLASFPLTLYKQLNLKDFLLVTKLSSTAAVNSVVWAAGLFAFHAILGYSDPNLLVALSVLAPVEALAMSLLIGLATAGSVLVGNLVGANNHEQLPIAIRQHLIVSVFFGVMSAGLLLLIEPFVLSLFFHNDLPSAAEQITAGLYDIMAASLIVKSLSMMLIVGVLRAGGDASFCLITDVFAQWVFLLPCAYWLTHVLNFPPVYLFGLVLFEEAIKVLICCWRLNSGRWVKNLAESMN</sequence>
<feature type="transmembrane region" description="Helical" evidence="9">
    <location>
        <begin position="139"/>
        <end position="160"/>
    </location>
</feature>
<feature type="transmembrane region" description="Helical" evidence="9">
    <location>
        <begin position="292"/>
        <end position="316"/>
    </location>
</feature>
<feature type="transmembrane region" description="Helical" evidence="9">
    <location>
        <begin position="367"/>
        <end position="391"/>
    </location>
</feature>
<comment type="caution">
    <text evidence="10">The sequence shown here is derived from an EMBL/GenBank/DDBJ whole genome shotgun (WGS) entry which is preliminary data.</text>
</comment>
<keyword evidence="11" id="KW-1185">Reference proteome</keyword>
<evidence type="ECO:0000256" key="7">
    <source>
        <dbReference type="ARBA" id="ARBA00023136"/>
    </source>
</evidence>
<keyword evidence="5 9" id="KW-0812">Transmembrane</keyword>
<evidence type="ECO:0000256" key="9">
    <source>
        <dbReference type="SAM" id="Phobius"/>
    </source>
</evidence>
<feature type="transmembrane region" description="Helical" evidence="9">
    <location>
        <begin position="96"/>
        <end position="119"/>
    </location>
</feature>
<accession>A0ABT5QJC9</accession>
<dbReference type="PANTHER" id="PTHR42925:SF2">
    <property type="entry name" value="NA+ DRIVEN MULTIDRUG EFFLUX PUMP"/>
    <property type="match status" value="1"/>
</dbReference>
<evidence type="ECO:0000256" key="4">
    <source>
        <dbReference type="ARBA" id="ARBA00022475"/>
    </source>
</evidence>